<keyword evidence="10" id="KW-0520">NAD</keyword>
<dbReference type="GO" id="GO:0042773">
    <property type="term" value="P:ATP synthesis coupled electron transport"/>
    <property type="evidence" value="ECO:0007669"/>
    <property type="project" value="InterPro"/>
</dbReference>
<dbReference type="Pfam" id="PF00361">
    <property type="entry name" value="Proton_antipo_M"/>
    <property type="match status" value="1"/>
</dbReference>
<evidence type="ECO:0000256" key="1">
    <source>
        <dbReference type="ARBA" id="ARBA00003257"/>
    </source>
</evidence>
<dbReference type="GO" id="GO:0008137">
    <property type="term" value="F:NADH dehydrogenase (ubiquinone) activity"/>
    <property type="evidence" value="ECO:0007669"/>
    <property type="project" value="UniProtKB-EC"/>
</dbReference>
<reference evidence="13" key="1">
    <citation type="journal article" date="2016" name="Sci. Rep.">
        <title>The mitochondrial genome of booklouse, Liposcelis sculptilis (Psocoptera: Liposcelididae) and the evolutionary timescale of Liposcelis.</title>
        <authorList>
            <person name="Shi Y."/>
            <person name="Chu Q."/>
            <person name="Wei D.D."/>
            <person name="Qiu Y.J."/>
            <person name="Shang F."/>
            <person name="Dou W."/>
            <person name="Wang J.J."/>
        </authorList>
    </citation>
    <scope>NUCLEOTIDE SEQUENCE</scope>
</reference>
<feature type="transmembrane region" description="Helical" evidence="10">
    <location>
        <begin position="241"/>
        <end position="258"/>
    </location>
</feature>
<evidence type="ECO:0000313" key="13">
    <source>
        <dbReference type="EMBL" id="ANJ70944.1"/>
    </source>
</evidence>
<feature type="transmembrane region" description="Helical" evidence="10">
    <location>
        <begin position="474"/>
        <end position="493"/>
    </location>
</feature>
<dbReference type="GO" id="GO:0015990">
    <property type="term" value="P:electron transport coupled proton transport"/>
    <property type="evidence" value="ECO:0007669"/>
    <property type="project" value="TreeGrafter"/>
</dbReference>
<keyword evidence="8 10" id="KW-0472">Membrane</keyword>
<feature type="transmembrane region" description="Helical" evidence="10">
    <location>
        <begin position="50"/>
        <end position="78"/>
    </location>
</feature>
<evidence type="ECO:0000256" key="6">
    <source>
        <dbReference type="ARBA" id="ARBA00022982"/>
    </source>
</evidence>
<feature type="transmembrane region" description="Helical" evidence="10">
    <location>
        <begin position="152"/>
        <end position="171"/>
    </location>
</feature>
<proteinExistence type="inferred from homology"/>
<keyword evidence="7 10" id="KW-1133">Transmembrane helix</keyword>
<dbReference type="PRINTS" id="PR01434">
    <property type="entry name" value="NADHDHGNASE5"/>
</dbReference>
<geneLocation type="mitochondrion" evidence="13"/>
<feature type="transmembrane region" description="Helical" evidence="10">
    <location>
        <begin position="404"/>
        <end position="428"/>
    </location>
</feature>
<dbReference type="EC" id="7.1.1.2" evidence="3 10"/>
<dbReference type="InterPro" id="IPR001516">
    <property type="entry name" value="Proton_antipo_N"/>
</dbReference>
<feature type="domain" description="NADH-Ubiquinone oxidoreductase (complex I) chain 5 N-terminal" evidence="12">
    <location>
        <begin position="50"/>
        <end position="91"/>
    </location>
</feature>
<keyword evidence="10" id="KW-0813">Transport</keyword>
<dbReference type="GO" id="GO:0003954">
    <property type="term" value="F:NADH dehydrogenase activity"/>
    <property type="evidence" value="ECO:0007669"/>
    <property type="project" value="TreeGrafter"/>
</dbReference>
<feature type="transmembrane region" description="Helical" evidence="10">
    <location>
        <begin position="12"/>
        <end position="30"/>
    </location>
</feature>
<sequence length="535" mass="62487">MNMITMIKIMIYLFYLFFVLFNVFISLNIFNKIVFVEISFLDMLSSHEWMWVILVDQFSMIFSCVVLWISFFILIYSLSYMTLDLEKTKFYSYLLLFIFSMLILIYSFNISSILLGWDGLGISSFLLIMFYNSVKSINSSLITILVNRIGDLFIIFYFSFSFIHSSWNIMFSFSEDYMIVLLLLAAASKSAQIPFSSWLPKAMAAPTPVSSLVHSSTLVTAGVYLIFRLPSSIWLMWKDSFFLISSLTMIMSSILALWSFDFKEVIAFSTMSHMSFMMMTLFNGSPLLMFFHLCAHALFKALMFMCSGFLIYFFLGCQDIRKLNLFFINAKIKFSFYISLISMSGLPFLTGFFSKEIIINSAINKTNYLYLYLMTIILTSAYSFRLFLFLSTSKSYSLTSNNEILMSTSIFISSCSSVFFGALYQWFFIPLSSISNSSEIKLLILTFLILGIMISLFQIKIFTFNFLNLFNSLLNLYNFKFFILSKNLFFLIFEKGWLMKKINFFLIFENYSHFVFMNYPKIMWAIIFMTFITKS</sequence>
<feature type="transmembrane region" description="Helical" evidence="10">
    <location>
        <begin position="211"/>
        <end position="229"/>
    </location>
</feature>
<feature type="transmembrane region" description="Helical" evidence="10">
    <location>
        <begin position="513"/>
        <end position="532"/>
    </location>
</feature>
<evidence type="ECO:0000256" key="4">
    <source>
        <dbReference type="ARBA" id="ARBA00021096"/>
    </source>
</evidence>
<evidence type="ECO:0000256" key="8">
    <source>
        <dbReference type="ARBA" id="ARBA00023136"/>
    </source>
</evidence>
<keyword evidence="10" id="KW-0830">Ubiquinone</keyword>
<gene>
    <name evidence="13" type="primary">ND5</name>
</gene>
<dbReference type="PANTHER" id="PTHR42829">
    <property type="entry name" value="NADH-UBIQUINONE OXIDOREDUCTASE CHAIN 5"/>
    <property type="match status" value="1"/>
</dbReference>
<dbReference type="Pfam" id="PF00662">
    <property type="entry name" value="Proton_antipo_N"/>
    <property type="match status" value="1"/>
</dbReference>
<evidence type="ECO:0000256" key="7">
    <source>
        <dbReference type="ARBA" id="ARBA00022989"/>
    </source>
</evidence>
<name>A0A191ZS68_9NEOP</name>
<comment type="catalytic activity">
    <reaction evidence="9 10">
        <text>a ubiquinone + NADH + 5 H(+)(in) = a ubiquinol + NAD(+) + 4 H(+)(out)</text>
        <dbReference type="Rhea" id="RHEA:29091"/>
        <dbReference type="Rhea" id="RHEA-COMP:9565"/>
        <dbReference type="Rhea" id="RHEA-COMP:9566"/>
        <dbReference type="ChEBI" id="CHEBI:15378"/>
        <dbReference type="ChEBI" id="CHEBI:16389"/>
        <dbReference type="ChEBI" id="CHEBI:17976"/>
        <dbReference type="ChEBI" id="CHEBI:57540"/>
        <dbReference type="ChEBI" id="CHEBI:57945"/>
        <dbReference type="EC" id="7.1.1.2"/>
    </reaction>
</comment>
<evidence type="ECO:0000256" key="10">
    <source>
        <dbReference type="RuleBase" id="RU003404"/>
    </source>
</evidence>
<accession>A0A191ZS68</accession>
<feature type="transmembrane region" description="Helical" evidence="10">
    <location>
        <begin position="336"/>
        <end position="354"/>
    </location>
</feature>
<comment type="function">
    <text evidence="10">Core subunit of the mitochondrial membrane respiratory chain NADH dehydrogenase (Complex I) which catalyzes electron transfer from NADH through the respiratory chain, using ubiquinone as an electron acceptor. Essential for the catalytic activity and assembly of complex I.</text>
</comment>
<feature type="transmembrane region" description="Helical" evidence="10">
    <location>
        <begin position="290"/>
        <end position="315"/>
    </location>
</feature>
<feature type="transmembrane region" description="Helical" evidence="10">
    <location>
        <begin position="90"/>
        <end position="108"/>
    </location>
</feature>
<protein>
    <recommendedName>
        <fullName evidence="4 10">NADH-ubiquinone oxidoreductase chain 5</fullName>
        <ecNumber evidence="3 10">7.1.1.2</ecNumber>
    </recommendedName>
</protein>
<comment type="subcellular location">
    <subcellularLocation>
        <location evidence="2">Membrane</location>
        <topology evidence="2">Multi-pass membrane protein</topology>
    </subcellularLocation>
</comment>
<dbReference type="AlphaFoldDB" id="A0A191ZS68"/>
<feature type="transmembrane region" description="Helical" evidence="10">
    <location>
        <begin position="440"/>
        <end position="462"/>
    </location>
</feature>
<keyword evidence="10 13" id="KW-0496">Mitochondrion</keyword>
<evidence type="ECO:0000256" key="3">
    <source>
        <dbReference type="ARBA" id="ARBA00012944"/>
    </source>
</evidence>
<dbReference type="InterPro" id="IPR003945">
    <property type="entry name" value="NU5C-like"/>
</dbReference>
<keyword evidence="6" id="KW-0249">Electron transport</keyword>
<dbReference type="GO" id="GO:0016020">
    <property type="term" value="C:membrane"/>
    <property type="evidence" value="ECO:0007669"/>
    <property type="project" value="UniProtKB-SubCell"/>
</dbReference>
<comment type="function">
    <text evidence="1">Core subunit of the mitochondrial membrane respiratory chain NADH dehydrogenase (Complex I) that is believed to belong to the minimal assembly required for catalysis. Complex I functions in the transfer of electrons from NADH to the respiratory chain. The immediate electron acceptor for the enzyme is believed to be ubiquinone.</text>
</comment>
<evidence type="ECO:0000256" key="9">
    <source>
        <dbReference type="ARBA" id="ARBA00049551"/>
    </source>
</evidence>
<evidence type="ECO:0000256" key="2">
    <source>
        <dbReference type="ARBA" id="ARBA00004141"/>
    </source>
</evidence>
<dbReference type="PANTHER" id="PTHR42829:SF2">
    <property type="entry name" value="NADH-UBIQUINONE OXIDOREDUCTASE CHAIN 5"/>
    <property type="match status" value="1"/>
</dbReference>
<feature type="transmembrane region" description="Helical" evidence="10">
    <location>
        <begin position="369"/>
        <end position="392"/>
    </location>
</feature>
<feature type="domain" description="NADH:quinone oxidoreductase/Mrp antiporter transmembrane" evidence="11">
    <location>
        <begin position="109"/>
        <end position="374"/>
    </location>
</feature>
<dbReference type="InterPro" id="IPR001750">
    <property type="entry name" value="ND/Mrp_TM"/>
</dbReference>
<evidence type="ECO:0000256" key="5">
    <source>
        <dbReference type="ARBA" id="ARBA00022692"/>
    </source>
</evidence>
<comment type="similarity">
    <text evidence="10">Belongs to the complex I subunit 5 family.</text>
</comment>
<keyword evidence="5 10" id="KW-0812">Transmembrane</keyword>
<organism evidence="13">
    <name type="scientific">Liposcelis sculptilimacula</name>
    <dbReference type="NCBI Taxonomy" id="1899352"/>
    <lineage>
        <taxon>Eukaryota</taxon>
        <taxon>Metazoa</taxon>
        <taxon>Ecdysozoa</taxon>
        <taxon>Arthropoda</taxon>
        <taxon>Hexapoda</taxon>
        <taxon>Insecta</taxon>
        <taxon>Pterygota</taxon>
        <taxon>Neoptera</taxon>
        <taxon>Paraneoptera</taxon>
        <taxon>Psocodea</taxon>
        <taxon>Troctomorpha</taxon>
        <taxon>Liposcelidetae</taxon>
        <taxon>Liposcelididae</taxon>
        <taxon>Liposcelis</taxon>
    </lineage>
</organism>
<evidence type="ECO:0000259" key="12">
    <source>
        <dbReference type="Pfam" id="PF00662"/>
    </source>
</evidence>
<evidence type="ECO:0000259" key="11">
    <source>
        <dbReference type="Pfam" id="PF00361"/>
    </source>
</evidence>
<dbReference type="EMBL" id="KX171073">
    <property type="protein sequence ID" value="ANJ70944.1"/>
    <property type="molecule type" value="Genomic_DNA"/>
</dbReference>